<reference evidence="2 3" key="1">
    <citation type="journal article" date="2021" name="bioRxiv">
        <title>The Gossypium anomalum genome as a resource for cotton improvement and evolutionary analysis of hybrid incompatibility.</title>
        <authorList>
            <person name="Grover C.E."/>
            <person name="Yuan D."/>
            <person name="Arick M.A."/>
            <person name="Miller E.R."/>
            <person name="Hu G."/>
            <person name="Peterson D.G."/>
            <person name="Wendel J.F."/>
            <person name="Udall J.A."/>
        </authorList>
    </citation>
    <scope>NUCLEOTIDE SEQUENCE [LARGE SCALE GENOMIC DNA]</scope>
    <source>
        <strain evidence="2">JFW-Udall</strain>
        <tissue evidence="2">Leaf</tissue>
    </source>
</reference>
<name>A0A8J5XYT5_9ROSI</name>
<gene>
    <name evidence="2" type="ORF">CXB51_036666</name>
</gene>
<organism evidence="2 3">
    <name type="scientific">Gossypium anomalum</name>
    <dbReference type="NCBI Taxonomy" id="47600"/>
    <lineage>
        <taxon>Eukaryota</taxon>
        <taxon>Viridiplantae</taxon>
        <taxon>Streptophyta</taxon>
        <taxon>Embryophyta</taxon>
        <taxon>Tracheophyta</taxon>
        <taxon>Spermatophyta</taxon>
        <taxon>Magnoliopsida</taxon>
        <taxon>eudicotyledons</taxon>
        <taxon>Gunneridae</taxon>
        <taxon>Pentapetalae</taxon>
        <taxon>rosids</taxon>
        <taxon>malvids</taxon>
        <taxon>Malvales</taxon>
        <taxon>Malvaceae</taxon>
        <taxon>Malvoideae</taxon>
        <taxon>Gossypium</taxon>
    </lineage>
</organism>
<comment type="caution">
    <text evidence="2">The sequence shown here is derived from an EMBL/GenBank/DDBJ whole genome shotgun (WGS) entry which is preliminary data.</text>
</comment>
<evidence type="ECO:0000313" key="2">
    <source>
        <dbReference type="EMBL" id="KAG8471451.1"/>
    </source>
</evidence>
<feature type="region of interest" description="Disordered" evidence="1">
    <location>
        <begin position="20"/>
        <end position="65"/>
    </location>
</feature>
<protein>
    <submittedName>
        <fullName evidence="2">Uncharacterized protein</fullName>
    </submittedName>
</protein>
<dbReference type="EMBL" id="JAHUZN010000013">
    <property type="protein sequence ID" value="KAG8471451.1"/>
    <property type="molecule type" value="Genomic_DNA"/>
</dbReference>
<keyword evidence="3" id="KW-1185">Reference proteome</keyword>
<accession>A0A8J5XYT5</accession>
<dbReference type="AlphaFoldDB" id="A0A8J5XYT5"/>
<feature type="compositionally biased region" description="Pro residues" evidence="1">
    <location>
        <begin position="33"/>
        <end position="48"/>
    </location>
</feature>
<sequence>MNKENIAKQAMIICYRDGRHREPGQVGTASVSPPQPQRPPPLALPSTPPAKTRSSSHPPHKCPTAETFYRSPAPGELPFAKVNACSILAIKPLHQLYCSYKVSLIHASVSWKSCWWWWWPKDWSPKRWRSRCRLSPRGQHRGNGGAVPIANLCAGIRIIETSTFKTDKLTRAVIWVLAWLIAVGDSI</sequence>
<dbReference type="Proteomes" id="UP000701853">
    <property type="component" value="Chromosome 13"/>
</dbReference>
<evidence type="ECO:0000313" key="3">
    <source>
        <dbReference type="Proteomes" id="UP000701853"/>
    </source>
</evidence>
<evidence type="ECO:0000256" key="1">
    <source>
        <dbReference type="SAM" id="MobiDB-lite"/>
    </source>
</evidence>
<dbReference type="OrthoDB" id="10497997at2759"/>
<proteinExistence type="predicted"/>